<dbReference type="Proteomes" id="UP000186136">
    <property type="component" value="Unassembled WGS sequence"/>
</dbReference>
<evidence type="ECO:0000313" key="2">
    <source>
        <dbReference type="EMBL" id="GAV27100.1"/>
    </source>
</evidence>
<gene>
    <name evidence="2" type="ORF">PMKS-000561</name>
</gene>
<dbReference type="OrthoDB" id="3998270at2759"/>
<protein>
    <submittedName>
        <fullName evidence="2">Uncharacterized protein</fullName>
    </submittedName>
</protein>
<feature type="compositionally biased region" description="Polar residues" evidence="1">
    <location>
        <begin position="1"/>
        <end position="14"/>
    </location>
</feature>
<accession>A0A1Q2YC37</accession>
<dbReference type="EMBL" id="BDGI01000020">
    <property type="protein sequence ID" value="GAV27100.1"/>
    <property type="molecule type" value="Genomic_DNA"/>
</dbReference>
<evidence type="ECO:0000313" key="3">
    <source>
        <dbReference type="Proteomes" id="UP000186136"/>
    </source>
</evidence>
<feature type="region of interest" description="Disordered" evidence="1">
    <location>
        <begin position="1"/>
        <end position="26"/>
    </location>
</feature>
<feature type="compositionally biased region" description="Basic and acidic residues" evidence="1">
    <location>
        <begin position="170"/>
        <end position="179"/>
    </location>
</feature>
<name>A0A1Q2YC37_9ASCO</name>
<comment type="caution">
    <text evidence="2">The sequence shown here is derived from an EMBL/GenBank/DDBJ whole genome shotgun (WGS) entry which is preliminary data.</text>
</comment>
<evidence type="ECO:0000256" key="1">
    <source>
        <dbReference type="SAM" id="MobiDB-lite"/>
    </source>
</evidence>
<organism evidence="2 3">
    <name type="scientific">Pichia membranifaciens</name>
    <dbReference type="NCBI Taxonomy" id="4926"/>
    <lineage>
        <taxon>Eukaryota</taxon>
        <taxon>Fungi</taxon>
        <taxon>Dikarya</taxon>
        <taxon>Ascomycota</taxon>
        <taxon>Saccharomycotina</taxon>
        <taxon>Pichiomycetes</taxon>
        <taxon>Pichiales</taxon>
        <taxon>Pichiaceae</taxon>
        <taxon>Pichia</taxon>
    </lineage>
</organism>
<sequence length="200" mass="21386">MKTISEHSYSSSQSKNHHNGAGLLGGKDRVGVDSTCELKRSNAVKRKPVLLEYLLKILRAFKETGKKCWRIIKSPTRKNVAFKGKKDSGSTNRGHKKKMTISEPVLVDIADTPFASQVINMGDAGSATASAATSPVSTAPSAALFSGSSKSAETAVPFTERLSTIASMGEEEKSKHFSVEDELAKEEPDQLEGLSTTLSG</sequence>
<proteinExistence type="predicted"/>
<reference evidence="2 3" key="1">
    <citation type="submission" date="2016-08" db="EMBL/GenBank/DDBJ databases">
        <title>Whole genome shotgun sequence of Pichia membranifaciens KS47-1.</title>
        <authorList>
            <person name="Konishi M."/>
            <person name="Ishida M."/>
            <person name="Arakawa T."/>
            <person name="Kato Y."/>
            <person name="Horiuchi J."/>
        </authorList>
    </citation>
    <scope>NUCLEOTIDE SEQUENCE [LARGE SCALE GENOMIC DNA]</scope>
    <source>
        <strain evidence="2 3">KS47-1</strain>
    </source>
</reference>
<dbReference type="AlphaFoldDB" id="A0A1Q2YC37"/>
<keyword evidence="3" id="KW-1185">Reference proteome</keyword>
<feature type="region of interest" description="Disordered" evidence="1">
    <location>
        <begin position="167"/>
        <end position="200"/>
    </location>
</feature>